<dbReference type="PANTHER" id="PTHR15394">
    <property type="entry name" value="SERINE HYDROLASE RBBP9"/>
    <property type="match status" value="1"/>
</dbReference>
<evidence type="ECO:0008006" key="3">
    <source>
        <dbReference type="Google" id="ProtNLM"/>
    </source>
</evidence>
<accession>A0A1G2QAQ9</accession>
<sequence length="197" mass="22198">MAKRVFIIHGWDGYPEEGWFPWLKMELEKSGFEVFVPQMPKPEEPRIYNWVPALTQIVGQADGETYFVGHSMGCQTIVRYLETLPTGVKIGGAVFVSGFFKELTNIGDDEEIGEDEALEVADHWLKSPLDWDKAKSHLDKSVAIFSDNDPYVPTSNYDDFKDKLKSEIIIEHAKGHFSGSEGVTELPVALESIFKLA</sequence>
<dbReference type="Gene3D" id="3.40.50.1820">
    <property type="entry name" value="alpha/beta hydrolase"/>
    <property type="match status" value="1"/>
</dbReference>
<dbReference type="EMBL" id="MHTG01000022">
    <property type="protein sequence ID" value="OHA57062.1"/>
    <property type="molecule type" value="Genomic_DNA"/>
</dbReference>
<proteinExistence type="predicted"/>
<dbReference type="AlphaFoldDB" id="A0A1G2QAQ9"/>
<evidence type="ECO:0000313" key="2">
    <source>
        <dbReference type="Proteomes" id="UP000176494"/>
    </source>
</evidence>
<dbReference type="SUPFAM" id="SSF53474">
    <property type="entry name" value="alpha/beta-Hydrolases"/>
    <property type="match status" value="1"/>
</dbReference>
<dbReference type="GO" id="GO:0016787">
    <property type="term" value="F:hydrolase activity"/>
    <property type="evidence" value="ECO:0007669"/>
    <property type="project" value="InterPro"/>
</dbReference>
<dbReference type="PANTHER" id="PTHR15394:SF3">
    <property type="entry name" value="SERINE HYDROLASE RBBP9"/>
    <property type="match status" value="1"/>
</dbReference>
<evidence type="ECO:0000313" key="1">
    <source>
        <dbReference type="EMBL" id="OHA57062.1"/>
    </source>
</evidence>
<dbReference type="Proteomes" id="UP000176494">
    <property type="component" value="Unassembled WGS sequence"/>
</dbReference>
<dbReference type="Pfam" id="PF06821">
    <property type="entry name" value="Ser_hydrolase"/>
    <property type="match status" value="1"/>
</dbReference>
<reference evidence="1 2" key="1">
    <citation type="journal article" date="2016" name="Nat. Commun.">
        <title>Thousands of microbial genomes shed light on interconnected biogeochemical processes in an aquifer system.</title>
        <authorList>
            <person name="Anantharaman K."/>
            <person name="Brown C.T."/>
            <person name="Hug L.A."/>
            <person name="Sharon I."/>
            <person name="Castelle C.J."/>
            <person name="Probst A.J."/>
            <person name="Thomas B.C."/>
            <person name="Singh A."/>
            <person name="Wilkins M.J."/>
            <person name="Karaoz U."/>
            <person name="Brodie E.L."/>
            <person name="Williams K.H."/>
            <person name="Hubbard S.S."/>
            <person name="Banfield J.F."/>
        </authorList>
    </citation>
    <scope>NUCLEOTIDE SEQUENCE [LARGE SCALE GENOMIC DNA]</scope>
</reference>
<name>A0A1G2QAQ9_9BACT</name>
<gene>
    <name evidence="1" type="ORF">A2114_02150</name>
</gene>
<dbReference type="InterPro" id="IPR010662">
    <property type="entry name" value="RBBP9/YdeN"/>
</dbReference>
<comment type="caution">
    <text evidence="1">The sequence shown here is derived from an EMBL/GenBank/DDBJ whole genome shotgun (WGS) entry which is preliminary data.</text>
</comment>
<organism evidence="1 2">
    <name type="scientific">Candidatus Vogelbacteria bacterium GWA1_51_14</name>
    <dbReference type="NCBI Taxonomy" id="1802435"/>
    <lineage>
        <taxon>Bacteria</taxon>
        <taxon>Candidatus Vogeliibacteriota</taxon>
    </lineage>
</organism>
<dbReference type="InterPro" id="IPR029058">
    <property type="entry name" value="AB_hydrolase_fold"/>
</dbReference>
<protein>
    <recommendedName>
        <fullName evidence="3">Alpha/beta hydrolase</fullName>
    </recommendedName>
</protein>
<dbReference type="STRING" id="1802435.A2114_02150"/>